<dbReference type="AlphaFoldDB" id="A0A9W6KPQ5"/>
<dbReference type="EMBL" id="BSFP01000050">
    <property type="protein sequence ID" value="GLL04830.1"/>
    <property type="molecule type" value="Genomic_DNA"/>
</dbReference>
<dbReference type="InterPro" id="IPR045727">
    <property type="entry name" value="DUF6081"/>
</dbReference>
<proteinExistence type="predicted"/>
<reference evidence="1" key="2">
    <citation type="submission" date="2023-01" db="EMBL/GenBank/DDBJ databases">
        <authorList>
            <person name="Sun Q."/>
            <person name="Evtushenko L."/>
        </authorList>
    </citation>
    <scope>NUCLEOTIDE SEQUENCE</scope>
    <source>
        <strain evidence="1">VKM Ac-1321</strain>
    </source>
</reference>
<accession>A0A9W6KPQ5</accession>
<organism evidence="1 2">
    <name type="scientific">Dactylosporangium matsuzakiense</name>
    <dbReference type="NCBI Taxonomy" id="53360"/>
    <lineage>
        <taxon>Bacteria</taxon>
        <taxon>Bacillati</taxon>
        <taxon>Actinomycetota</taxon>
        <taxon>Actinomycetes</taxon>
        <taxon>Micromonosporales</taxon>
        <taxon>Micromonosporaceae</taxon>
        <taxon>Dactylosporangium</taxon>
    </lineage>
</organism>
<dbReference type="Pfam" id="PF19559">
    <property type="entry name" value="DUF6081"/>
    <property type="match status" value="1"/>
</dbReference>
<dbReference type="RefSeq" id="WP_261958556.1">
    <property type="nucleotide sequence ID" value="NZ_BAAAXA010000001.1"/>
</dbReference>
<reference evidence="1" key="1">
    <citation type="journal article" date="2014" name="Int. J. Syst. Evol. Microbiol.">
        <title>Complete genome sequence of Corynebacterium casei LMG S-19264T (=DSM 44701T), isolated from a smear-ripened cheese.</title>
        <authorList>
            <consortium name="US DOE Joint Genome Institute (JGI-PGF)"/>
            <person name="Walter F."/>
            <person name="Albersmeier A."/>
            <person name="Kalinowski J."/>
            <person name="Ruckert C."/>
        </authorList>
    </citation>
    <scope>NUCLEOTIDE SEQUENCE</scope>
    <source>
        <strain evidence="1">VKM Ac-1321</strain>
    </source>
</reference>
<protein>
    <submittedName>
        <fullName evidence="1">Uncharacterized protein</fullName>
    </submittedName>
</protein>
<keyword evidence="2" id="KW-1185">Reference proteome</keyword>
<sequence>MPTEPYDNLTGPQLDASLWAPLDMGGPRVEPGAVTTVAGGAVTVDVPAFTNADPHDQSLDNTKHVMFSTRTFALPPTGPARFEAELAVDHIGGGSGDYRLGIAAFIVVEPSTGKVFNILATADRLFAEHEELPYPGVAAPFTRVVDDPLAGVGGPGFHAVAVELDRSRGHVAWTAGGRLLHEASGLSDLPAAVTIGFGLFTLLPIGGGRSSAQGQGARASWRHFRYRA</sequence>
<gene>
    <name evidence="1" type="ORF">GCM10017581_065770</name>
</gene>
<comment type="caution">
    <text evidence="1">The sequence shown here is derived from an EMBL/GenBank/DDBJ whole genome shotgun (WGS) entry which is preliminary data.</text>
</comment>
<dbReference type="Proteomes" id="UP001143480">
    <property type="component" value="Unassembled WGS sequence"/>
</dbReference>
<name>A0A9W6KPQ5_9ACTN</name>
<evidence type="ECO:0000313" key="2">
    <source>
        <dbReference type="Proteomes" id="UP001143480"/>
    </source>
</evidence>
<evidence type="ECO:0000313" key="1">
    <source>
        <dbReference type="EMBL" id="GLL04830.1"/>
    </source>
</evidence>